<reference evidence="2 3" key="1">
    <citation type="submission" date="2017-06" db="EMBL/GenBank/DDBJ databases">
        <authorList>
            <person name="Kim H.J."/>
            <person name="Triplett B.A."/>
        </authorList>
    </citation>
    <scope>NUCLEOTIDE SEQUENCE [LARGE SCALE GENOMIC DNA]</scope>
    <source>
        <strain evidence="2 3">DSM 29052</strain>
    </source>
</reference>
<accession>A0A238Z2Y8</accession>
<organism evidence="2 3">
    <name type="scientific">Puniceibacterium sediminis</name>
    <dbReference type="NCBI Taxonomy" id="1608407"/>
    <lineage>
        <taxon>Bacteria</taxon>
        <taxon>Pseudomonadati</taxon>
        <taxon>Pseudomonadota</taxon>
        <taxon>Alphaproteobacteria</taxon>
        <taxon>Rhodobacterales</taxon>
        <taxon>Paracoccaceae</taxon>
        <taxon>Puniceibacterium</taxon>
    </lineage>
</organism>
<proteinExistence type="predicted"/>
<evidence type="ECO:0000256" key="1">
    <source>
        <dbReference type="SAM" id="MobiDB-lite"/>
    </source>
</evidence>
<evidence type="ECO:0000313" key="2">
    <source>
        <dbReference type="EMBL" id="SNR77229.1"/>
    </source>
</evidence>
<dbReference type="EMBL" id="FZNN01000022">
    <property type="protein sequence ID" value="SNR77229.1"/>
    <property type="molecule type" value="Genomic_DNA"/>
</dbReference>
<feature type="region of interest" description="Disordered" evidence="1">
    <location>
        <begin position="1"/>
        <end position="32"/>
    </location>
</feature>
<protein>
    <submittedName>
        <fullName evidence="2">Uncharacterized protein</fullName>
    </submittedName>
</protein>
<keyword evidence="3" id="KW-1185">Reference proteome</keyword>
<evidence type="ECO:0000313" key="3">
    <source>
        <dbReference type="Proteomes" id="UP000198417"/>
    </source>
</evidence>
<dbReference type="AlphaFoldDB" id="A0A238Z2Y8"/>
<sequence>MCVFRKAHTQGQAKRAGKDQTTARPSEDPEWQRKRPFPLCPALVVKCCAIEKTAEFVSLIKKSAKILDPLQSPPLGSQQK</sequence>
<gene>
    <name evidence="2" type="ORF">SAMN06265370_12235</name>
</gene>
<name>A0A238Z2Y8_9RHOB</name>
<dbReference type="Proteomes" id="UP000198417">
    <property type="component" value="Unassembled WGS sequence"/>
</dbReference>